<keyword evidence="6" id="KW-0489">Methyltransferase</keyword>
<evidence type="ECO:0000313" key="6">
    <source>
        <dbReference type="EMBL" id="SEN08692.1"/>
    </source>
</evidence>
<keyword evidence="7" id="KW-1185">Reference proteome</keyword>
<accession>A0A1H8DN23</accession>
<evidence type="ECO:0000256" key="4">
    <source>
        <dbReference type="ARBA" id="ARBA00023136"/>
    </source>
</evidence>
<sequence length="194" mass="22291">MDYFQIIAIFLIAIFYISYFMKMLLQRKQGIKTDQIAKGKKSVSTQRVEQFMRVATLAIVPVELGSVILNTHKLQSQIFTAIGLAVAMVGVLCFVIAMVTMKNSWRAGINSAEKTTLIKSGIYRISRNPAFLGFDLMYIGIFIAYANVVHFIFMAFAMVMLHFQILEEEKFLPTVFGEEYLDYKRKTARYFLFL</sequence>
<dbReference type="OrthoDB" id="9782395at2"/>
<dbReference type="AlphaFoldDB" id="A0A1H8DN23"/>
<keyword evidence="3 5" id="KW-1133">Transmembrane helix</keyword>
<dbReference type="RefSeq" id="WP_092756060.1">
    <property type="nucleotide sequence ID" value="NZ_FOCG01000003.1"/>
</dbReference>
<protein>
    <submittedName>
        <fullName evidence="6">Protein-S-isoprenylcysteine O-methyltransferase Ste14</fullName>
    </submittedName>
</protein>
<gene>
    <name evidence="6" type="ORF">SAMN05216180_2704</name>
</gene>
<dbReference type="EMBL" id="FOCG01000003">
    <property type="protein sequence ID" value="SEN08692.1"/>
    <property type="molecule type" value="Genomic_DNA"/>
</dbReference>
<dbReference type="PANTHER" id="PTHR12714:SF9">
    <property type="entry name" value="PROTEIN-S-ISOPRENYLCYSTEINE O-METHYLTRANSFERASE"/>
    <property type="match status" value="1"/>
</dbReference>
<keyword evidence="4 5" id="KW-0472">Membrane</keyword>
<evidence type="ECO:0000256" key="2">
    <source>
        <dbReference type="ARBA" id="ARBA00022692"/>
    </source>
</evidence>
<dbReference type="Proteomes" id="UP000199158">
    <property type="component" value="Unassembled WGS sequence"/>
</dbReference>
<name>A0A1H8DN23_9FIRM</name>
<evidence type="ECO:0000256" key="1">
    <source>
        <dbReference type="ARBA" id="ARBA00004127"/>
    </source>
</evidence>
<keyword evidence="6" id="KW-0808">Transferase</keyword>
<dbReference type="PANTHER" id="PTHR12714">
    <property type="entry name" value="PROTEIN-S ISOPRENYLCYSTEINE O-METHYLTRANSFERASE"/>
    <property type="match status" value="1"/>
</dbReference>
<dbReference type="InterPro" id="IPR007318">
    <property type="entry name" value="Phopholipid_MeTrfase"/>
</dbReference>
<dbReference type="GO" id="GO:0032259">
    <property type="term" value="P:methylation"/>
    <property type="evidence" value="ECO:0007669"/>
    <property type="project" value="UniProtKB-KW"/>
</dbReference>
<evidence type="ECO:0000256" key="3">
    <source>
        <dbReference type="ARBA" id="ARBA00022989"/>
    </source>
</evidence>
<reference evidence="6 7" key="1">
    <citation type="submission" date="2016-10" db="EMBL/GenBank/DDBJ databases">
        <authorList>
            <person name="de Groot N.N."/>
        </authorList>
    </citation>
    <scope>NUCLEOTIDE SEQUENCE [LARGE SCALE GENOMIC DNA]</scope>
    <source>
        <strain evidence="6 7">CGMCC 1.5070</strain>
    </source>
</reference>
<comment type="subcellular location">
    <subcellularLocation>
        <location evidence="1">Endomembrane system</location>
        <topology evidence="1">Multi-pass membrane protein</topology>
    </subcellularLocation>
</comment>
<keyword evidence="2 5" id="KW-0812">Transmembrane</keyword>
<dbReference type="STRING" id="474960.SAMN05216180_2704"/>
<dbReference type="Gene3D" id="1.20.120.1630">
    <property type="match status" value="1"/>
</dbReference>
<dbReference type="GO" id="GO:0012505">
    <property type="term" value="C:endomembrane system"/>
    <property type="evidence" value="ECO:0007669"/>
    <property type="project" value="UniProtKB-SubCell"/>
</dbReference>
<organism evidence="6 7">
    <name type="scientific">Hydrogenoanaerobacterium saccharovorans</name>
    <dbReference type="NCBI Taxonomy" id="474960"/>
    <lineage>
        <taxon>Bacteria</taxon>
        <taxon>Bacillati</taxon>
        <taxon>Bacillota</taxon>
        <taxon>Clostridia</taxon>
        <taxon>Eubacteriales</taxon>
        <taxon>Oscillospiraceae</taxon>
        <taxon>Hydrogenoanaerobacterium</taxon>
    </lineage>
</organism>
<evidence type="ECO:0000313" key="7">
    <source>
        <dbReference type="Proteomes" id="UP000199158"/>
    </source>
</evidence>
<dbReference type="Pfam" id="PF04191">
    <property type="entry name" value="PEMT"/>
    <property type="match status" value="1"/>
</dbReference>
<feature type="transmembrane region" description="Helical" evidence="5">
    <location>
        <begin position="78"/>
        <end position="101"/>
    </location>
</feature>
<dbReference type="GO" id="GO:0008168">
    <property type="term" value="F:methyltransferase activity"/>
    <property type="evidence" value="ECO:0007669"/>
    <property type="project" value="UniProtKB-KW"/>
</dbReference>
<feature type="transmembrane region" description="Helical" evidence="5">
    <location>
        <begin position="136"/>
        <end position="161"/>
    </location>
</feature>
<evidence type="ECO:0000256" key="5">
    <source>
        <dbReference type="SAM" id="Phobius"/>
    </source>
</evidence>
<feature type="transmembrane region" description="Helical" evidence="5">
    <location>
        <begin position="6"/>
        <end position="25"/>
    </location>
</feature>
<proteinExistence type="predicted"/>